<dbReference type="SUPFAM" id="SSF56042">
    <property type="entry name" value="PurM C-terminal domain-like"/>
    <property type="match status" value="1"/>
</dbReference>
<keyword evidence="1 4" id="KW-0418">Kinase</keyword>
<keyword evidence="5" id="KW-1185">Reference proteome</keyword>
<evidence type="ECO:0000259" key="2">
    <source>
        <dbReference type="Pfam" id="PF00586"/>
    </source>
</evidence>
<keyword evidence="1" id="KW-0067">ATP-binding</keyword>
<protein>
    <recommendedName>
        <fullName evidence="1">Thiamine-monophosphate kinase</fullName>
        <shortName evidence="1">TMP kinase</shortName>
        <shortName evidence="1">Thiamine-phosphate kinase</shortName>
        <ecNumber evidence="1">2.7.4.16</ecNumber>
    </recommendedName>
</protein>
<keyword evidence="1" id="KW-0479">Metal-binding</keyword>
<dbReference type="InterPro" id="IPR010918">
    <property type="entry name" value="PurM-like_C_dom"/>
</dbReference>
<dbReference type="InterPro" id="IPR036921">
    <property type="entry name" value="PurM-like_N_sf"/>
</dbReference>
<feature type="binding site" evidence="1">
    <location>
        <position position="218"/>
    </location>
    <ligand>
        <name>Mg(2+)</name>
        <dbReference type="ChEBI" id="CHEBI:18420"/>
        <label>3</label>
    </ligand>
</feature>
<name>A0ABY8QVI6_9MICO</name>
<dbReference type="Gene3D" id="3.90.650.10">
    <property type="entry name" value="PurM-like C-terminal domain"/>
    <property type="match status" value="1"/>
</dbReference>
<feature type="binding site" evidence="1">
    <location>
        <position position="271"/>
    </location>
    <ligand>
        <name>substrate</name>
    </ligand>
</feature>
<keyword evidence="1" id="KW-0547">Nucleotide-binding</keyword>
<dbReference type="RefSeq" id="WP_349639860.1">
    <property type="nucleotide sequence ID" value="NZ_CP090958.1"/>
</dbReference>
<feature type="binding site" evidence="1">
    <location>
        <position position="318"/>
    </location>
    <ligand>
        <name>substrate</name>
    </ligand>
</feature>
<evidence type="ECO:0000313" key="4">
    <source>
        <dbReference type="EMBL" id="WGW13052.1"/>
    </source>
</evidence>
<feature type="binding site" evidence="1">
    <location>
        <position position="221"/>
    </location>
    <ligand>
        <name>Mg(2+)</name>
        <dbReference type="ChEBI" id="CHEBI:18420"/>
        <label>5</label>
    </ligand>
</feature>
<sequence length="325" mass="33112">MVSCAELGEDGVLSRILPLLTSRGPVVLGPGDDAAVLTVAGDLVVTADALVENHDFVVRWSSGEDVGHKAAAQNLADVAAMGARPVGLLVSLAVPELTDISWLEGLARGLDAECAQLDTSVAGGDLSGAEQIMVSITAFGQLEGRQPVRRDGARPGDVVALAGTVGLAAAGLDLLVDDAEQHRADPALAGLIMAQLRPEPPYLSGVAAAEAGASAMLDVSDGLVKDASRIARASGVRLEIHDAFVDLAERLAPAAKVLGAPALKWLHGGGEDHGLLACFPPDVPLPEGFREIGTVLSASEAGPGVTFNGSPSRFNAGWQHFAGGQ</sequence>
<feature type="binding site" evidence="1">
    <location>
        <position position="220"/>
    </location>
    <ligand>
        <name>ATP</name>
        <dbReference type="ChEBI" id="CHEBI:30616"/>
    </ligand>
</feature>
<feature type="domain" description="PurM-like C-terminal" evidence="3">
    <location>
        <begin position="154"/>
        <end position="252"/>
    </location>
</feature>
<comment type="function">
    <text evidence="1">Catalyzes the ATP-dependent phosphorylation of thiamine-monophosphate (TMP) to form thiamine-pyrophosphate (TPP), the active form of vitamin B1.</text>
</comment>
<dbReference type="CDD" id="cd02194">
    <property type="entry name" value="ThiL"/>
    <property type="match status" value="1"/>
</dbReference>
<keyword evidence="1" id="KW-0784">Thiamine biosynthesis</keyword>
<feature type="binding site" evidence="1">
    <location>
        <position position="150"/>
    </location>
    <ligand>
        <name>ATP</name>
        <dbReference type="ChEBI" id="CHEBI:30616"/>
    </ligand>
</feature>
<dbReference type="Pfam" id="PF00586">
    <property type="entry name" value="AIRS"/>
    <property type="match status" value="1"/>
</dbReference>
<reference evidence="4 5" key="1">
    <citation type="submission" date="2023-05" db="EMBL/GenBank/DDBJ databases">
        <title>Lithophilousrod everest ZFBP1038 complete genpme.</title>
        <authorList>
            <person name="Tian M."/>
        </authorList>
    </citation>
    <scope>NUCLEOTIDE SEQUENCE [LARGE SCALE GENOMIC DNA]</scope>
    <source>
        <strain evidence="4 5">ZFBP1038</strain>
    </source>
</reference>
<dbReference type="InterPro" id="IPR036676">
    <property type="entry name" value="PurM-like_C_sf"/>
</dbReference>
<comment type="similarity">
    <text evidence="1">Belongs to the thiamine-monophosphate kinase family.</text>
</comment>
<proteinExistence type="inferred from homology"/>
<feature type="binding site" evidence="1">
    <location>
        <position position="46"/>
    </location>
    <ligand>
        <name>Mg(2+)</name>
        <dbReference type="ChEBI" id="CHEBI:18420"/>
        <label>4</label>
    </ligand>
</feature>
<comment type="miscellaneous">
    <text evidence="1">Reaction mechanism of ThiL seems to utilize a direct, inline transfer of the gamma-phosphate of ATP to TMP rather than a phosphorylated enzyme intermediate.</text>
</comment>
<feature type="domain" description="PurM-like N-terminal" evidence="2">
    <location>
        <begin position="31"/>
        <end position="141"/>
    </location>
</feature>
<keyword evidence="1" id="KW-0460">Magnesium</keyword>
<dbReference type="GO" id="GO:0009030">
    <property type="term" value="F:thiamine-phosphate kinase activity"/>
    <property type="evidence" value="ECO:0007669"/>
    <property type="project" value="UniProtKB-EC"/>
</dbReference>
<comment type="pathway">
    <text evidence="1">Cofactor biosynthesis; thiamine diphosphate biosynthesis; thiamine diphosphate from thiamine phosphate: step 1/1.</text>
</comment>
<feature type="binding site" evidence="1">
    <location>
        <position position="77"/>
    </location>
    <ligand>
        <name>Mg(2+)</name>
        <dbReference type="ChEBI" id="CHEBI:18420"/>
        <label>4</label>
    </ligand>
</feature>
<gene>
    <name evidence="1" type="primary">thiL</name>
    <name evidence="4" type="ORF">LWF01_04570</name>
</gene>
<dbReference type="Pfam" id="PF02769">
    <property type="entry name" value="AIRS_C"/>
    <property type="match status" value="1"/>
</dbReference>
<keyword evidence="1 4" id="KW-0808">Transferase</keyword>
<dbReference type="HAMAP" id="MF_02128">
    <property type="entry name" value="TMP_kinase"/>
    <property type="match status" value="1"/>
</dbReference>
<dbReference type="SUPFAM" id="SSF55326">
    <property type="entry name" value="PurM N-terminal domain-like"/>
    <property type="match status" value="1"/>
</dbReference>
<dbReference type="NCBIfam" id="NF004351">
    <property type="entry name" value="PRK05731.1-4"/>
    <property type="match status" value="1"/>
</dbReference>
<dbReference type="PIRSF" id="PIRSF005303">
    <property type="entry name" value="Thiam_monoph_kin"/>
    <property type="match status" value="1"/>
</dbReference>
<dbReference type="EMBL" id="CP090958">
    <property type="protein sequence ID" value="WGW13052.1"/>
    <property type="molecule type" value="Genomic_DNA"/>
</dbReference>
<feature type="binding site" evidence="1">
    <location>
        <begin position="124"/>
        <end position="125"/>
    </location>
    <ligand>
        <name>ATP</name>
        <dbReference type="ChEBI" id="CHEBI:30616"/>
    </ligand>
</feature>
<dbReference type="Proteomes" id="UP001209083">
    <property type="component" value="Chromosome"/>
</dbReference>
<accession>A0ABY8QVI6</accession>
<feature type="binding site" evidence="1">
    <location>
        <position position="33"/>
    </location>
    <ligand>
        <name>Mg(2+)</name>
        <dbReference type="ChEBI" id="CHEBI:18420"/>
        <label>3</label>
    </ligand>
</feature>
<dbReference type="Gene3D" id="3.30.1330.10">
    <property type="entry name" value="PurM-like, N-terminal domain"/>
    <property type="match status" value="1"/>
</dbReference>
<feature type="binding site" evidence="1">
    <location>
        <position position="77"/>
    </location>
    <ligand>
        <name>Mg(2+)</name>
        <dbReference type="ChEBI" id="CHEBI:18420"/>
        <label>3</label>
    </ligand>
</feature>
<feature type="binding site" evidence="1">
    <location>
        <position position="48"/>
    </location>
    <ligand>
        <name>Mg(2+)</name>
        <dbReference type="ChEBI" id="CHEBI:18420"/>
        <label>2</label>
    </ligand>
</feature>
<dbReference type="PANTHER" id="PTHR30270:SF0">
    <property type="entry name" value="THIAMINE-MONOPHOSPHATE KINASE"/>
    <property type="match status" value="1"/>
</dbReference>
<comment type="caution">
    <text evidence="1">Lacks conserved residue(s) required for the propagation of feature annotation.</text>
</comment>
<feature type="binding site" evidence="1">
    <location>
        <position position="125"/>
    </location>
    <ligand>
        <name>Mg(2+)</name>
        <dbReference type="ChEBI" id="CHEBI:18420"/>
        <label>1</label>
    </ligand>
</feature>
<feature type="binding site" evidence="1">
    <location>
        <position position="33"/>
    </location>
    <ligand>
        <name>Mg(2+)</name>
        <dbReference type="ChEBI" id="CHEBI:18420"/>
        <label>4</label>
    </ligand>
</feature>
<dbReference type="InterPro" id="IPR006283">
    <property type="entry name" value="ThiL-like"/>
</dbReference>
<dbReference type="PANTHER" id="PTHR30270">
    <property type="entry name" value="THIAMINE-MONOPHOSPHATE KINASE"/>
    <property type="match status" value="1"/>
</dbReference>
<evidence type="ECO:0000313" key="5">
    <source>
        <dbReference type="Proteomes" id="UP001209083"/>
    </source>
</evidence>
<dbReference type="InterPro" id="IPR016188">
    <property type="entry name" value="PurM-like_N"/>
</dbReference>
<evidence type="ECO:0000256" key="1">
    <source>
        <dbReference type="HAMAP-Rule" id="MF_02128"/>
    </source>
</evidence>
<dbReference type="NCBIfam" id="TIGR01379">
    <property type="entry name" value="thiL"/>
    <property type="match status" value="1"/>
</dbReference>
<feature type="binding site" evidence="1">
    <location>
        <position position="48"/>
    </location>
    <ligand>
        <name>Mg(2+)</name>
        <dbReference type="ChEBI" id="CHEBI:18420"/>
        <label>1</label>
    </ligand>
</feature>
<dbReference type="EC" id="2.7.4.16" evidence="1"/>
<feature type="binding site" evidence="1">
    <location>
        <position position="55"/>
    </location>
    <ligand>
        <name>substrate</name>
    </ligand>
</feature>
<comment type="catalytic activity">
    <reaction evidence="1">
        <text>thiamine phosphate + ATP = thiamine diphosphate + ADP</text>
        <dbReference type="Rhea" id="RHEA:15913"/>
        <dbReference type="ChEBI" id="CHEBI:30616"/>
        <dbReference type="ChEBI" id="CHEBI:37575"/>
        <dbReference type="ChEBI" id="CHEBI:58937"/>
        <dbReference type="ChEBI" id="CHEBI:456216"/>
        <dbReference type="EC" id="2.7.4.16"/>
    </reaction>
</comment>
<evidence type="ECO:0000259" key="3">
    <source>
        <dbReference type="Pfam" id="PF02769"/>
    </source>
</evidence>
<organism evidence="4 5">
    <name type="scientific">Saxibacter everestensis</name>
    <dbReference type="NCBI Taxonomy" id="2909229"/>
    <lineage>
        <taxon>Bacteria</taxon>
        <taxon>Bacillati</taxon>
        <taxon>Actinomycetota</taxon>
        <taxon>Actinomycetes</taxon>
        <taxon>Micrococcales</taxon>
        <taxon>Brevibacteriaceae</taxon>
        <taxon>Saxibacter</taxon>
    </lineage>
</organism>
<feature type="binding site" evidence="1">
    <location>
        <position position="77"/>
    </location>
    <ligand>
        <name>Mg(2+)</name>
        <dbReference type="ChEBI" id="CHEBI:18420"/>
        <label>2</label>
    </ligand>
</feature>